<dbReference type="STRING" id="594679.SD28_06315"/>
<dbReference type="InterPro" id="IPR029055">
    <property type="entry name" value="Ntn_hydrolases_N"/>
</dbReference>
<evidence type="ECO:0000313" key="6">
    <source>
        <dbReference type="Proteomes" id="UP000031104"/>
    </source>
</evidence>
<dbReference type="AlphaFoldDB" id="A0A0A8EBT0"/>
<keyword evidence="2 5" id="KW-0378">Hydrolase</keyword>
<dbReference type="PANTHER" id="PTHR35527">
    <property type="entry name" value="CHOLOYLGLYCINE HYDROLASE"/>
    <property type="match status" value="1"/>
</dbReference>
<dbReference type="Gene3D" id="3.60.60.10">
    <property type="entry name" value="Penicillin V Acylase, Chain A"/>
    <property type="match status" value="1"/>
</dbReference>
<dbReference type="CDD" id="cd00542">
    <property type="entry name" value="Ntn_PVA"/>
    <property type="match status" value="1"/>
</dbReference>
<protein>
    <submittedName>
        <fullName evidence="5">Choloylglycine hydrolase</fullName>
    </submittedName>
</protein>
<dbReference type="InterPro" id="IPR029132">
    <property type="entry name" value="CBAH/NAAA_C"/>
</dbReference>
<gene>
    <name evidence="5" type="ORF">SD28_06315</name>
</gene>
<evidence type="ECO:0000256" key="2">
    <source>
        <dbReference type="ARBA" id="ARBA00022801"/>
    </source>
</evidence>
<evidence type="ECO:0000256" key="3">
    <source>
        <dbReference type="SAM" id="SignalP"/>
    </source>
</evidence>
<proteinExistence type="inferred from homology"/>
<evidence type="ECO:0000256" key="1">
    <source>
        <dbReference type="ARBA" id="ARBA00006625"/>
    </source>
</evidence>
<dbReference type="Proteomes" id="UP000031104">
    <property type="component" value="Chromosome"/>
</dbReference>
<dbReference type="PANTHER" id="PTHR35527:SF2">
    <property type="entry name" value="HYDROLASE"/>
    <property type="match status" value="1"/>
</dbReference>
<dbReference type="GO" id="GO:0016787">
    <property type="term" value="F:hydrolase activity"/>
    <property type="evidence" value="ECO:0007669"/>
    <property type="project" value="UniProtKB-KW"/>
</dbReference>
<dbReference type="Pfam" id="PF02275">
    <property type="entry name" value="CBAH"/>
    <property type="match status" value="1"/>
</dbReference>
<keyword evidence="6" id="KW-1185">Reference proteome</keyword>
<name>A0A0A8EBT0_9GAMM</name>
<sequence>MAAIIVLSLTLISQSIACTAVTLVDIKQNVVSGRTMEWGFDWDWKVIYIPKNTEQSLTAPANLRLPAQTYKSKYSILGTGIKNDHQTILIDGQNDQGLSISANYLPSFTQYQEVSKDNDKYMSILEFTTFILSEFTNVKQAKQVLKEYKVWSDSTTMVDGISPELHFLITDKQGNGLVVEYIDGEVKLYDLNSNVKVMTNAPTYDWHLINLRNYLNLSNKTIVKVKISDFIDNKDKQKTIQDINGLGEGNGFLGLPGDYSPSSRFIKIAMLAYYANNENPSQESLVTKVAHILHNVDIVKGTIVEKIGDKTLYDHTAYTVIKDLDKNLLYLSSYSNPTNSVVISLNKLDQNNAKAFDTIIKNIKTPSTDITNNFL</sequence>
<feature type="chain" id="PRO_5002035731" evidence="3">
    <location>
        <begin position="18"/>
        <end position="375"/>
    </location>
</feature>
<feature type="domain" description="Choloylglycine hydrolase/NAAA C-terminal" evidence="4">
    <location>
        <begin position="18"/>
        <end position="352"/>
    </location>
</feature>
<dbReference type="HOGENOM" id="CLU_045206_1_0_6"/>
<evidence type="ECO:0000259" key="4">
    <source>
        <dbReference type="Pfam" id="PF02275"/>
    </source>
</evidence>
<reference evidence="5 6" key="1">
    <citation type="submission" date="2014-12" db="EMBL/GenBank/DDBJ databases">
        <title>Complete genome sequence of Francisella guanzhouensis strain 08HL01032 isolated from air-conditioning system in China.</title>
        <authorList>
            <person name="Svensson D."/>
            <person name="Ohrman C."/>
            <person name="Backman S."/>
            <person name="Karlsson E."/>
            <person name="Nilsson E."/>
            <person name="Bystrom M."/>
            <person name="Larkeryd A."/>
            <person name="Stenberg P."/>
            <person name="Scholtz H.C."/>
            <person name="Forsman M."/>
            <person name="Sjodin A."/>
        </authorList>
    </citation>
    <scope>NUCLEOTIDE SEQUENCE [LARGE SCALE GENOMIC DNA]</scope>
    <source>
        <strain evidence="5 6">08HL01032</strain>
    </source>
</reference>
<dbReference type="KEGG" id="fgu:SD28_06315"/>
<dbReference type="EMBL" id="CP010427">
    <property type="protein sequence ID" value="AJC49571.1"/>
    <property type="molecule type" value="Genomic_DNA"/>
</dbReference>
<feature type="signal peptide" evidence="3">
    <location>
        <begin position="1"/>
        <end position="17"/>
    </location>
</feature>
<organism evidence="5 6">
    <name type="scientific">Allofrancisella guangzhouensis</name>
    <dbReference type="NCBI Taxonomy" id="594679"/>
    <lineage>
        <taxon>Bacteria</taxon>
        <taxon>Pseudomonadati</taxon>
        <taxon>Pseudomonadota</taxon>
        <taxon>Gammaproteobacteria</taxon>
        <taxon>Thiotrichales</taxon>
        <taxon>Francisellaceae</taxon>
        <taxon>Allofrancisella</taxon>
    </lineage>
</organism>
<dbReference type="SUPFAM" id="SSF56235">
    <property type="entry name" value="N-terminal nucleophile aminohydrolases (Ntn hydrolases)"/>
    <property type="match status" value="1"/>
</dbReference>
<keyword evidence="3" id="KW-0732">Signal</keyword>
<accession>A0A0A8EBT0</accession>
<dbReference type="InterPro" id="IPR052193">
    <property type="entry name" value="Peptidase_C59"/>
</dbReference>
<comment type="similarity">
    <text evidence="1">Belongs to the peptidase C59 family.</text>
</comment>
<evidence type="ECO:0000313" key="5">
    <source>
        <dbReference type="EMBL" id="AJC49571.1"/>
    </source>
</evidence>